<dbReference type="InterPro" id="IPR043154">
    <property type="entry name" value="Sec-1-like_dom1"/>
</dbReference>
<evidence type="ECO:0000256" key="1">
    <source>
        <dbReference type="ARBA" id="ARBA00009884"/>
    </source>
</evidence>
<protein>
    <submittedName>
        <fullName evidence="3">SLY1 protein</fullName>
    </submittedName>
</protein>
<organism evidence="3 4">
    <name type="scientific">Coprinellus micaceus</name>
    <name type="common">Glistening ink-cap mushroom</name>
    <name type="synonym">Coprinus micaceus</name>
    <dbReference type="NCBI Taxonomy" id="71717"/>
    <lineage>
        <taxon>Eukaryota</taxon>
        <taxon>Fungi</taxon>
        <taxon>Dikarya</taxon>
        <taxon>Basidiomycota</taxon>
        <taxon>Agaricomycotina</taxon>
        <taxon>Agaricomycetes</taxon>
        <taxon>Agaricomycetidae</taxon>
        <taxon>Agaricales</taxon>
        <taxon>Agaricineae</taxon>
        <taxon>Psathyrellaceae</taxon>
        <taxon>Coprinellus</taxon>
    </lineage>
</organism>
<dbReference type="EMBL" id="QPFP01000002">
    <property type="protein sequence ID" value="TEB38715.1"/>
    <property type="molecule type" value="Genomic_DNA"/>
</dbReference>
<dbReference type="InterPro" id="IPR001619">
    <property type="entry name" value="Sec1-like"/>
</dbReference>
<sequence>MSSRPARHLPEAGITWWIFSLTCADAALRSPPPPRYATRSSNMASVAKQATSPTSLQQAQCNAVLSLLNLNQPPESHTSASSAKAASSFKAAPAAGPQVWKVLVLDQQTKDVLATVLRVQDLRDAGVTLHVQLHSLRPAIPDVPAVYFVSPTLPNIRRIAEDLSKGLYESYNLNFVEPLPRALLEELAALVAQDGTSEYIQQGRSLTSISPLSHLHPHYSPFLPPPTPAPSIHANQPPAIESSIPTTTYAILNSPSSTEQQIEEEIERVASGLFSAIATLGHVPFIRAPKGNAAEMVAKKVETKIRDAIISASRSTNPTASLFSQDSSGLSTLQRPLLLILDRNVDLVSPIMHGWTYQALVSDCLEFKLNRVIIPAQDEEPKRQFDLDSKDFFWTRNAEQPFPQVAEEIDAELTKYKQDAAEITRSTGVADANDISQLQTRDLTANAAHLKAAITQLPELTARKATLDAHMHMATALLKQIKKRGLDELFSTEEAITKQTVPAILELLRSNRPDGAFTPEDKLRLIIVYYLSMPDNAITKDDVTELDKELKNSGADVAAFEYVRKTREILRMTSSVTVGTGTSTPNLGGVAGQGGELFKGFSALGNRLTDQLKDRGFNNLLSGVKNLLPTNKSLTVTRLTEALMDSSAASNQSLAETDDFIFLDPRAPRHVQLPGAPGSSGVGAGRARRMAYNDAIIFVVGGAGYVEYGNLEEWAKTRGKGITYGGTDILDPNSFVAQLSKLGQTNTL</sequence>
<dbReference type="Gene3D" id="1.25.40.60">
    <property type="match status" value="1"/>
</dbReference>
<dbReference type="Gene3D" id="3.40.50.1910">
    <property type="match status" value="1"/>
</dbReference>
<dbReference type="PIRSF" id="PIRSF005715">
    <property type="entry name" value="VPS45_Sec1"/>
    <property type="match status" value="1"/>
</dbReference>
<keyword evidence="2" id="KW-0732">Signal</keyword>
<evidence type="ECO:0000313" key="3">
    <source>
        <dbReference type="EMBL" id="TEB38715.1"/>
    </source>
</evidence>
<name>A0A4Y7TX16_COPMI</name>
<reference evidence="3 4" key="1">
    <citation type="journal article" date="2019" name="Nat. Ecol. Evol.">
        <title>Megaphylogeny resolves global patterns of mushroom evolution.</title>
        <authorList>
            <person name="Varga T."/>
            <person name="Krizsan K."/>
            <person name="Foldi C."/>
            <person name="Dima B."/>
            <person name="Sanchez-Garcia M."/>
            <person name="Sanchez-Ramirez S."/>
            <person name="Szollosi G.J."/>
            <person name="Szarkandi J.G."/>
            <person name="Papp V."/>
            <person name="Albert L."/>
            <person name="Andreopoulos W."/>
            <person name="Angelini C."/>
            <person name="Antonin V."/>
            <person name="Barry K.W."/>
            <person name="Bougher N.L."/>
            <person name="Buchanan P."/>
            <person name="Buyck B."/>
            <person name="Bense V."/>
            <person name="Catcheside P."/>
            <person name="Chovatia M."/>
            <person name="Cooper J."/>
            <person name="Damon W."/>
            <person name="Desjardin D."/>
            <person name="Finy P."/>
            <person name="Geml J."/>
            <person name="Haridas S."/>
            <person name="Hughes K."/>
            <person name="Justo A."/>
            <person name="Karasinski D."/>
            <person name="Kautmanova I."/>
            <person name="Kiss B."/>
            <person name="Kocsube S."/>
            <person name="Kotiranta H."/>
            <person name="LaButti K.M."/>
            <person name="Lechner B.E."/>
            <person name="Liimatainen K."/>
            <person name="Lipzen A."/>
            <person name="Lukacs Z."/>
            <person name="Mihaltcheva S."/>
            <person name="Morgado L.N."/>
            <person name="Niskanen T."/>
            <person name="Noordeloos M.E."/>
            <person name="Ohm R.A."/>
            <person name="Ortiz-Santana B."/>
            <person name="Ovrebo C."/>
            <person name="Racz N."/>
            <person name="Riley R."/>
            <person name="Savchenko A."/>
            <person name="Shiryaev A."/>
            <person name="Soop K."/>
            <person name="Spirin V."/>
            <person name="Szebenyi C."/>
            <person name="Tomsovsky M."/>
            <person name="Tulloss R.E."/>
            <person name="Uehling J."/>
            <person name="Grigoriev I.V."/>
            <person name="Vagvolgyi C."/>
            <person name="Papp T."/>
            <person name="Martin F.M."/>
            <person name="Miettinen O."/>
            <person name="Hibbett D.S."/>
            <person name="Nagy L.G."/>
        </authorList>
    </citation>
    <scope>NUCLEOTIDE SEQUENCE [LARGE SCALE GENOMIC DNA]</scope>
    <source>
        <strain evidence="3 4">FP101781</strain>
    </source>
</reference>
<feature type="chain" id="PRO_5021199419" evidence="2">
    <location>
        <begin position="27"/>
        <end position="748"/>
    </location>
</feature>
<dbReference type="SUPFAM" id="SSF56815">
    <property type="entry name" value="Sec1/munc18-like (SM) proteins"/>
    <property type="match status" value="1"/>
</dbReference>
<feature type="signal peptide" evidence="2">
    <location>
        <begin position="1"/>
        <end position="26"/>
    </location>
</feature>
<dbReference type="Pfam" id="PF00995">
    <property type="entry name" value="Sec1"/>
    <property type="match status" value="1"/>
</dbReference>
<comment type="similarity">
    <text evidence="1">Belongs to the STXBP/unc-18/SEC1 family.</text>
</comment>
<dbReference type="PANTHER" id="PTHR11679">
    <property type="entry name" value="VESICLE PROTEIN SORTING-ASSOCIATED"/>
    <property type="match status" value="1"/>
</dbReference>
<dbReference type="AlphaFoldDB" id="A0A4Y7TX16"/>
<dbReference type="InterPro" id="IPR036045">
    <property type="entry name" value="Sec1-like_sf"/>
</dbReference>
<dbReference type="STRING" id="71717.A0A4Y7TX16"/>
<dbReference type="Gene3D" id="3.40.50.2060">
    <property type="match status" value="1"/>
</dbReference>
<dbReference type="GO" id="GO:0016192">
    <property type="term" value="P:vesicle-mediated transport"/>
    <property type="evidence" value="ECO:0007669"/>
    <property type="project" value="InterPro"/>
</dbReference>
<dbReference type="InterPro" id="IPR043127">
    <property type="entry name" value="Sec-1-like_dom3a"/>
</dbReference>
<dbReference type="InterPro" id="IPR027482">
    <property type="entry name" value="Sec1-like_dom2"/>
</dbReference>
<evidence type="ECO:0000313" key="4">
    <source>
        <dbReference type="Proteomes" id="UP000298030"/>
    </source>
</evidence>
<evidence type="ECO:0000256" key="2">
    <source>
        <dbReference type="SAM" id="SignalP"/>
    </source>
</evidence>
<dbReference type="Proteomes" id="UP000298030">
    <property type="component" value="Unassembled WGS sequence"/>
</dbReference>
<gene>
    <name evidence="3" type="ORF">FA13DRAFT_1848333</name>
</gene>
<keyword evidence="4" id="KW-1185">Reference proteome</keyword>
<dbReference type="OrthoDB" id="10251230at2759"/>
<proteinExistence type="inferred from homology"/>
<dbReference type="Gene3D" id="3.90.830.10">
    <property type="entry name" value="Syntaxin Binding Protein 1, Chain A, domain 2"/>
    <property type="match status" value="1"/>
</dbReference>
<comment type="caution">
    <text evidence="3">The sequence shown here is derived from an EMBL/GenBank/DDBJ whole genome shotgun (WGS) entry which is preliminary data.</text>
</comment>
<accession>A0A4Y7TX16</accession>